<dbReference type="InterPro" id="IPR001789">
    <property type="entry name" value="Sig_transdc_resp-reg_receiver"/>
</dbReference>
<dbReference type="Gene3D" id="3.40.50.2300">
    <property type="match status" value="1"/>
</dbReference>
<keyword evidence="4" id="KW-1185">Reference proteome</keyword>
<gene>
    <name evidence="3" type="ORF">OCK74_02935</name>
</gene>
<dbReference type="AlphaFoldDB" id="A0A9X3BF09"/>
<accession>A0A9X3BF09</accession>
<dbReference type="InterPro" id="IPR052893">
    <property type="entry name" value="TCS_response_regulator"/>
</dbReference>
<evidence type="ECO:0000313" key="3">
    <source>
        <dbReference type="EMBL" id="MCU7548049.1"/>
    </source>
</evidence>
<organism evidence="3 4">
    <name type="scientific">Paraflavisolibacter caeni</name>
    <dbReference type="NCBI Taxonomy" id="2982496"/>
    <lineage>
        <taxon>Bacteria</taxon>
        <taxon>Pseudomonadati</taxon>
        <taxon>Bacteroidota</taxon>
        <taxon>Chitinophagia</taxon>
        <taxon>Chitinophagales</taxon>
        <taxon>Chitinophagaceae</taxon>
        <taxon>Paraflavisolibacter</taxon>
    </lineage>
</organism>
<reference evidence="3" key="2">
    <citation type="submission" date="2023-04" db="EMBL/GenBank/DDBJ databases">
        <title>Paracnuella aquatica gen. nov., sp. nov., a member of the family Chitinophagaceae isolated from a hot spring.</title>
        <authorList>
            <person name="Wang C."/>
        </authorList>
    </citation>
    <scope>NUCLEOTIDE SEQUENCE</scope>
    <source>
        <strain evidence="3">LB-8</strain>
    </source>
</reference>
<protein>
    <submittedName>
        <fullName evidence="3">Response regulator</fullName>
    </submittedName>
</protein>
<dbReference type="SMART" id="SM00448">
    <property type="entry name" value="REC"/>
    <property type="match status" value="1"/>
</dbReference>
<evidence type="ECO:0000256" key="1">
    <source>
        <dbReference type="PROSITE-ProRule" id="PRU00169"/>
    </source>
</evidence>
<reference evidence="3" key="1">
    <citation type="submission" date="2022-09" db="EMBL/GenBank/DDBJ databases">
        <authorList>
            <person name="Yuan C."/>
            <person name="Ke Z."/>
        </authorList>
    </citation>
    <scope>NUCLEOTIDE SEQUENCE</scope>
    <source>
        <strain evidence="3">LB-8</strain>
    </source>
</reference>
<feature type="modified residue" description="4-aspartylphosphate" evidence="1">
    <location>
        <position position="61"/>
    </location>
</feature>
<evidence type="ECO:0000259" key="2">
    <source>
        <dbReference type="PROSITE" id="PS50110"/>
    </source>
</evidence>
<keyword evidence="1" id="KW-0597">Phosphoprotein</keyword>
<feature type="domain" description="Response regulatory" evidence="2">
    <location>
        <begin position="6"/>
        <end position="128"/>
    </location>
</feature>
<dbReference type="Proteomes" id="UP001155483">
    <property type="component" value="Unassembled WGS sequence"/>
</dbReference>
<dbReference type="Pfam" id="PF00072">
    <property type="entry name" value="Response_reg"/>
    <property type="match status" value="1"/>
</dbReference>
<dbReference type="PANTHER" id="PTHR44520:SF2">
    <property type="entry name" value="RESPONSE REGULATOR RCP1"/>
    <property type="match status" value="1"/>
</dbReference>
<dbReference type="SUPFAM" id="SSF52172">
    <property type="entry name" value="CheY-like"/>
    <property type="match status" value="1"/>
</dbReference>
<dbReference type="RefSeq" id="WP_279295493.1">
    <property type="nucleotide sequence ID" value="NZ_JAOTIF010000001.1"/>
</dbReference>
<dbReference type="GO" id="GO:0000160">
    <property type="term" value="P:phosphorelay signal transduction system"/>
    <property type="evidence" value="ECO:0007669"/>
    <property type="project" value="InterPro"/>
</dbReference>
<sequence>MNSIKKVLYADDDLDDKAWVSEACKSMASPMYIDFVENGKQVLAYLANCNEDSKPAAIILDLNMPTLDGRQTLQRLKAMPEFKDIPVIIVTTSASKIDMEMCKRLGAAMYLTKPDTYTGWQQILKQLEPLVID</sequence>
<proteinExistence type="predicted"/>
<evidence type="ECO:0000313" key="4">
    <source>
        <dbReference type="Proteomes" id="UP001155483"/>
    </source>
</evidence>
<dbReference type="InterPro" id="IPR011006">
    <property type="entry name" value="CheY-like_superfamily"/>
</dbReference>
<dbReference type="EMBL" id="JAOTIF010000001">
    <property type="protein sequence ID" value="MCU7548049.1"/>
    <property type="molecule type" value="Genomic_DNA"/>
</dbReference>
<comment type="caution">
    <text evidence="3">The sequence shown here is derived from an EMBL/GenBank/DDBJ whole genome shotgun (WGS) entry which is preliminary data.</text>
</comment>
<name>A0A9X3BF09_9BACT</name>
<dbReference type="PANTHER" id="PTHR44520">
    <property type="entry name" value="RESPONSE REGULATOR RCP1-RELATED"/>
    <property type="match status" value="1"/>
</dbReference>
<dbReference type="PROSITE" id="PS50110">
    <property type="entry name" value="RESPONSE_REGULATORY"/>
    <property type="match status" value="1"/>
</dbReference>